<comment type="similarity">
    <text evidence="1">Belongs to the GerABKA family.</text>
</comment>
<dbReference type="PANTHER" id="PTHR22550:SF5">
    <property type="entry name" value="LEUCINE ZIPPER PROTEIN 4"/>
    <property type="match status" value="1"/>
</dbReference>
<dbReference type="Pfam" id="PF03323">
    <property type="entry name" value="GerA"/>
    <property type="match status" value="1"/>
</dbReference>
<gene>
    <name evidence="4" type="ORF">SAMN02745883_01245</name>
</gene>
<evidence type="ECO:0000313" key="5">
    <source>
        <dbReference type="Proteomes" id="UP000184082"/>
    </source>
</evidence>
<feature type="transmembrane region" description="Helical" evidence="3">
    <location>
        <begin position="399"/>
        <end position="419"/>
    </location>
</feature>
<dbReference type="STRING" id="1121266.SAMN02745883_01245"/>
<dbReference type="PANTHER" id="PTHR22550">
    <property type="entry name" value="SPORE GERMINATION PROTEIN"/>
    <property type="match status" value="1"/>
</dbReference>
<dbReference type="AlphaFoldDB" id="A0A1M6PNU8"/>
<proteinExistence type="inferred from homology"/>
<evidence type="ECO:0000256" key="1">
    <source>
        <dbReference type="ARBA" id="ARBA00005278"/>
    </source>
</evidence>
<sequence length="508" mass="57352">MDFYENLFEFSENDKDKIKIDKNIDKNLEKIKEIFKYCDDVIYREFNVGKEQKLKFATIYVEGLADKNLVNEYVLKNLMVLSRMTKPDANIMREKIYELIKDGVLSVSDLKEIDDINLVVDNILTGETVLIIDKWDKAIVIASKGWPMRGVQEPETEVVIRGSREGFIETLRINTALVRRRIRDPKFKIKQMQIGSMSKTDVAVLFIEGLASKDILKQVVERLKKIDIDSILESGYIEQLIEDNYRSPFPQMQYTERPEKVAGALYEGRIAIIVDNTPFALIVPTTFNSLLQSIEDYNERFIIGNAIRILRYIAVTMSLILPGLYIAMTSFHPGMLPTVLALYIAGSRDGVPFPAFIEAFIMEMSLELLREAGIRLPSPIGATIGIVGGLVLGQAAVEAGIVSSLMVIVVAITAIAAYSTPNYSFAIGFRILRFAFMAAAAFLGLYGLMLAFVITLTHLCNLKSFGVPYLSPFDIYNINFKNFRDTFIKAPLCKMKKTPNIINGRDKY</sequence>
<dbReference type="InterPro" id="IPR050768">
    <property type="entry name" value="UPF0353/GerABKA_families"/>
</dbReference>
<feature type="transmembrane region" description="Helical" evidence="3">
    <location>
        <begin position="309"/>
        <end position="328"/>
    </location>
</feature>
<evidence type="ECO:0000313" key="4">
    <source>
        <dbReference type="EMBL" id="SHK09581.1"/>
    </source>
</evidence>
<keyword evidence="3" id="KW-1133">Transmembrane helix</keyword>
<keyword evidence="2 3" id="KW-0472">Membrane</keyword>
<dbReference type="Proteomes" id="UP000184082">
    <property type="component" value="Unassembled WGS sequence"/>
</dbReference>
<dbReference type="EMBL" id="FRAJ01000009">
    <property type="protein sequence ID" value="SHK09581.1"/>
    <property type="molecule type" value="Genomic_DNA"/>
</dbReference>
<protein>
    <submittedName>
        <fullName evidence="4">Spore germination protein</fullName>
    </submittedName>
</protein>
<dbReference type="GO" id="GO:0009847">
    <property type="term" value="P:spore germination"/>
    <property type="evidence" value="ECO:0007669"/>
    <property type="project" value="InterPro"/>
</dbReference>
<keyword evidence="5" id="KW-1185">Reference proteome</keyword>
<dbReference type="PIRSF" id="PIRSF005690">
    <property type="entry name" value="GerBA"/>
    <property type="match status" value="1"/>
</dbReference>
<evidence type="ECO:0000256" key="3">
    <source>
        <dbReference type="SAM" id="Phobius"/>
    </source>
</evidence>
<name>A0A1M6PNU8_9FIRM</name>
<dbReference type="GO" id="GO:0016020">
    <property type="term" value="C:membrane"/>
    <property type="evidence" value="ECO:0007669"/>
    <property type="project" value="InterPro"/>
</dbReference>
<keyword evidence="3" id="KW-0812">Transmembrane</keyword>
<reference evidence="4 5" key="1">
    <citation type="submission" date="2016-11" db="EMBL/GenBank/DDBJ databases">
        <authorList>
            <person name="Jaros S."/>
            <person name="Januszkiewicz K."/>
            <person name="Wedrychowicz H."/>
        </authorList>
    </citation>
    <scope>NUCLEOTIDE SEQUENCE [LARGE SCALE GENOMIC DNA]</scope>
    <source>
        <strain evidence="4 5">DSM 14501</strain>
    </source>
</reference>
<dbReference type="RefSeq" id="WP_072966654.1">
    <property type="nucleotide sequence ID" value="NZ_FRAJ01000009.1"/>
</dbReference>
<feature type="transmembrane region" description="Helical" evidence="3">
    <location>
        <begin position="431"/>
        <end position="454"/>
    </location>
</feature>
<accession>A0A1M6PNU8</accession>
<evidence type="ECO:0000256" key="2">
    <source>
        <dbReference type="ARBA" id="ARBA00023136"/>
    </source>
</evidence>
<feature type="transmembrane region" description="Helical" evidence="3">
    <location>
        <begin position="373"/>
        <end position="393"/>
    </location>
</feature>
<dbReference type="InterPro" id="IPR004995">
    <property type="entry name" value="Spore_Ger"/>
</dbReference>
<organism evidence="4 5">
    <name type="scientific">Caminicella sporogenes DSM 14501</name>
    <dbReference type="NCBI Taxonomy" id="1121266"/>
    <lineage>
        <taxon>Bacteria</taxon>
        <taxon>Bacillati</taxon>
        <taxon>Bacillota</taxon>
        <taxon>Clostridia</taxon>
        <taxon>Peptostreptococcales</taxon>
        <taxon>Caminicellaceae</taxon>
        <taxon>Caminicella</taxon>
    </lineage>
</organism>